<organism evidence="4 5">
    <name type="scientific">Ascidiaceihabitans donghaensis</name>
    <dbReference type="NCBI Taxonomy" id="1510460"/>
    <lineage>
        <taxon>Bacteria</taxon>
        <taxon>Pseudomonadati</taxon>
        <taxon>Pseudomonadota</taxon>
        <taxon>Alphaproteobacteria</taxon>
        <taxon>Rhodobacterales</taxon>
        <taxon>Paracoccaceae</taxon>
        <taxon>Ascidiaceihabitans</taxon>
    </lineage>
</organism>
<evidence type="ECO:0000313" key="5">
    <source>
        <dbReference type="Proteomes" id="UP000244880"/>
    </source>
</evidence>
<dbReference type="AlphaFoldDB" id="A0A2R8BIH6"/>
<dbReference type="Proteomes" id="UP000244880">
    <property type="component" value="Unassembled WGS sequence"/>
</dbReference>
<dbReference type="EMBL" id="OMOR01000001">
    <property type="protein sequence ID" value="SPH22832.1"/>
    <property type="molecule type" value="Genomic_DNA"/>
</dbReference>
<gene>
    <name evidence="4" type="primary">mlaA</name>
    <name evidence="4" type="ORF">ASD8599_03579</name>
</gene>
<dbReference type="GO" id="GO:0120010">
    <property type="term" value="P:intermembrane phospholipid transfer"/>
    <property type="evidence" value="ECO:0007669"/>
    <property type="project" value="TreeGrafter"/>
</dbReference>
<evidence type="ECO:0000256" key="2">
    <source>
        <dbReference type="ARBA" id="ARBA00022729"/>
    </source>
</evidence>
<dbReference type="InterPro" id="IPR007428">
    <property type="entry name" value="MlaA"/>
</dbReference>
<dbReference type="Pfam" id="PF04333">
    <property type="entry name" value="MlaA"/>
    <property type="match status" value="1"/>
</dbReference>
<dbReference type="PRINTS" id="PR01805">
    <property type="entry name" value="VACJLIPOPROT"/>
</dbReference>
<dbReference type="PROSITE" id="PS51257">
    <property type="entry name" value="PROKAR_LIPOPROTEIN"/>
    <property type="match status" value="1"/>
</dbReference>
<keyword evidence="5" id="KW-1185">Reference proteome</keyword>
<feature type="chain" id="PRO_5015363449" evidence="3">
    <location>
        <begin position="34"/>
        <end position="260"/>
    </location>
</feature>
<keyword evidence="4" id="KW-0449">Lipoprotein</keyword>
<keyword evidence="2 3" id="KW-0732">Signal</keyword>
<dbReference type="PANTHER" id="PTHR30035">
    <property type="entry name" value="LIPOPROTEIN VACJ-RELATED"/>
    <property type="match status" value="1"/>
</dbReference>
<protein>
    <submittedName>
        <fullName evidence="4">Putative phospholipid-binding lipoprotein MlaA</fullName>
    </submittedName>
</protein>
<reference evidence="4 5" key="1">
    <citation type="submission" date="2018-03" db="EMBL/GenBank/DDBJ databases">
        <authorList>
            <person name="Keele B.F."/>
        </authorList>
    </citation>
    <scope>NUCLEOTIDE SEQUENCE [LARGE SCALE GENOMIC DNA]</scope>
    <source>
        <strain evidence="4 5">CECT 8599</strain>
    </source>
</reference>
<accession>A0A2R8BIH6</accession>
<evidence type="ECO:0000256" key="1">
    <source>
        <dbReference type="ARBA" id="ARBA00010634"/>
    </source>
</evidence>
<evidence type="ECO:0000313" key="4">
    <source>
        <dbReference type="EMBL" id="SPH22832.1"/>
    </source>
</evidence>
<dbReference type="GO" id="GO:0016020">
    <property type="term" value="C:membrane"/>
    <property type="evidence" value="ECO:0007669"/>
    <property type="project" value="InterPro"/>
</dbReference>
<proteinExistence type="inferred from homology"/>
<feature type="signal peptide" evidence="3">
    <location>
        <begin position="1"/>
        <end position="33"/>
    </location>
</feature>
<sequence length="260" mass="27788">MRVSMPKTVLSPDRTRKALALCAVLAVSACATSQPGGVGADGINDPHEQANRKVHAFNRSLDRALVRPAARGYSTVLPDEIEDSVGDFATNLGQPSVVVNSLLQGDLKGAGVSTARFLVNTVVGVGGLINAADELNMPDHDTDFGETLHTWGVGEGAYVELPGLGPSTQRDTVGKVVDLFTNPLSYTVDSPEKYYGTGASVASRLSDRGRYSDTVDSILYESADSYAQARLIYLQNRRFELGQEDASSEIDPFELDTEGF</sequence>
<evidence type="ECO:0000256" key="3">
    <source>
        <dbReference type="SAM" id="SignalP"/>
    </source>
</evidence>
<dbReference type="PANTHER" id="PTHR30035:SF3">
    <property type="entry name" value="INTERMEMBRANE PHOSPHOLIPID TRANSPORT SYSTEM LIPOPROTEIN MLAA"/>
    <property type="match status" value="1"/>
</dbReference>
<name>A0A2R8BIH6_9RHOB</name>
<comment type="similarity">
    <text evidence="1">Belongs to the MlaA family.</text>
</comment>